<dbReference type="GO" id="GO:0030203">
    <property type="term" value="P:glycosaminoglycan metabolic process"/>
    <property type="evidence" value="ECO:0007669"/>
    <property type="project" value="TreeGrafter"/>
</dbReference>
<dbReference type="PANTHER" id="PTHR22600:SF57">
    <property type="entry name" value="BETA-N-ACETYLHEXOSAMINIDASE"/>
    <property type="match status" value="1"/>
</dbReference>
<gene>
    <name evidence="9" type="ORF">GCM10011585_29980</name>
</gene>
<dbReference type="InterPro" id="IPR025705">
    <property type="entry name" value="Beta_hexosaminidase_sua/sub"/>
</dbReference>
<evidence type="ECO:0000256" key="6">
    <source>
        <dbReference type="PIRSR" id="PIRSR625705-1"/>
    </source>
</evidence>
<name>A0A917M7K1_9BACT</name>
<dbReference type="SUPFAM" id="SSF55545">
    <property type="entry name" value="beta-N-acetylhexosaminidase-like domain"/>
    <property type="match status" value="1"/>
</dbReference>
<evidence type="ECO:0000259" key="8">
    <source>
        <dbReference type="Pfam" id="PF02838"/>
    </source>
</evidence>
<dbReference type="Proteomes" id="UP000647241">
    <property type="component" value="Unassembled WGS sequence"/>
</dbReference>
<dbReference type="GO" id="GO:0016020">
    <property type="term" value="C:membrane"/>
    <property type="evidence" value="ECO:0007669"/>
    <property type="project" value="TreeGrafter"/>
</dbReference>
<evidence type="ECO:0000256" key="2">
    <source>
        <dbReference type="ARBA" id="ARBA00006285"/>
    </source>
</evidence>
<evidence type="ECO:0000256" key="1">
    <source>
        <dbReference type="ARBA" id="ARBA00001231"/>
    </source>
</evidence>
<keyword evidence="5" id="KW-0326">Glycosidase</keyword>
<reference evidence="9" key="2">
    <citation type="submission" date="2020-09" db="EMBL/GenBank/DDBJ databases">
        <authorList>
            <person name="Sun Q."/>
            <person name="Zhou Y."/>
        </authorList>
    </citation>
    <scope>NUCLEOTIDE SEQUENCE</scope>
    <source>
        <strain evidence="9">CGMCC 1.12997</strain>
    </source>
</reference>
<comment type="catalytic activity">
    <reaction evidence="1">
        <text>Hydrolysis of terminal non-reducing N-acetyl-D-hexosamine residues in N-acetyl-beta-D-hexosaminides.</text>
        <dbReference type="EC" id="3.2.1.52"/>
    </reaction>
</comment>
<dbReference type="Pfam" id="PF02838">
    <property type="entry name" value="Glyco_hydro_20b"/>
    <property type="match status" value="1"/>
</dbReference>
<protein>
    <recommendedName>
        <fullName evidence="3">beta-N-acetylhexosaminidase</fullName>
        <ecNumber evidence="3">3.2.1.52</ecNumber>
    </recommendedName>
</protein>
<sequence>MSMLTRREFLQAAGGAAMSRTMVHRAPFLAQGAVTAQAMNSEGIHSGASAPIQSLIFPAPREISISENDFVLDDQVRIVIPSNASEEDLFLANSLVNEIGDRFGLYLKIDRVENLDTQQRFILMGSRSNSLLGQCYSHLALSKDDDSTVPEGYLLRVEKNIVFVAGGDDRGVFYGMQSLRQLLISQDSRLYFKGVHIRDWPDKSFRGIYLFLPGRDNIAFFKRFVRDYMALYKFNTLIMEMGASMRLDKHPELNYGWVQFARDANYSCRNYPPGPFHDVEQNSSHQDTADGGFLEKEEVADLARWIKKHHIELIPEIASFTHSYYLLTRQKELAAVPENKWPDIYCPTNAKSYSLVFEVYDEYIDLLKPKSIHIGHDELFLPVGASPHCADTDIGELFGEDVCKIHDYLAAKGIKTQLWGDMLLESVRGVGLKKHVSPDGWTYQTPGGMTPEQVERLIPKDCLIFNWFWNKEEGSESDAEANEATLDKMGFQQVFGNFTPDMKNYETRKKRTTLLGAAPSSWAATNEFNFGKDLMINFLGSSSILWTGQVMQPDALIVQVQSMLPDVRGRLSGITPPSITEKVITPFDISERFNADHKLTSLGIDLPDLKTAVIYLQKVPFDLKLANGRSAIAVGVEGKGSSGLPGVTGISIGEAVSSLIFLHAAARPATSKESFRLIWDQQDTADLLGWYEVAYEDGFVTTIPIRYGVNILEWSWGKKTGAHSYCYGADALPIGRHSDSDATFFAYEWINPRLGKVIEEIRLKGTKGFRGGSNDFNNSYGPVIESNAVILKAVSGVRKRS</sequence>
<comment type="similarity">
    <text evidence="2">Belongs to the glycosyl hydrolase 20 family.</text>
</comment>
<dbReference type="InterPro" id="IPR006311">
    <property type="entry name" value="TAT_signal"/>
</dbReference>
<accession>A0A917M7K1</accession>
<dbReference type="EC" id="3.2.1.52" evidence="3"/>
<dbReference type="Pfam" id="PF00728">
    <property type="entry name" value="Glyco_hydro_20"/>
    <property type="match status" value="1"/>
</dbReference>
<dbReference type="InterPro" id="IPR015882">
    <property type="entry name" value="HEX_bac_N"/>
</dbReference>
<organism evidence="9 10">
    <name type="scientific">Edaphobacter dinghuensis</name>
    <dbReference type="NCBI Taxonomy" id="1560005"/>
    <lineage>
        <taxon>Bacteria</taxon>
        <taxon>Pseudomonadati</taxon>
        <taxon>Acidobacteriota</taxon>
        <taxon>Terriglobia</taxon>
        <taxon>Terriglobales</taxon>
        <taxon>Acidobacteriaceae</taxon>
        <taxon>Edaphobacter</taxon>
    </lineage>
</organism>
<evidence type="ECO:0000256" key="5">
    <source>
        <dbReference type="ARBA" id="ARBA00023295"/>
    </source>
</evidence>
<dbReference type="SUPFAM" id="SSF51445">
    <property type="entry name" value="(Trans)glycosidases"/>
    <property type="match status" value="1"/>
</dbReference>
<feature type="active site" description="Proton donor" evidence="6">
    <location>
        <position position="378"/>
    </location>
</feature>
<dbReference type="EMBL" id="BMGT01000003">
    <property type="protein sequence ID" value="GGG84195.1"/>
    <property type="molecule type" value="Genomic_DNA"/>
</dbReference>
<reference evidence="9" key="1">
    <citation type="journal article" date="2014" name="Int. J. Syst. Evol. Microbiol.">
        <title>Complete genome sequence of Corynebacterium casei LMG S-19264T (=DSM 44701T), isolated from a smear-ripened cheese.</title>
        <authorList>
            <consortium name="US DOE Joint Genome Institute (JGI-PGF)"/>
            <person name="Walter F."/>
            <person name="Albersmeier A."/>
            <person name="Kalinowski J."/>
            <person name="Ruckert C."/>
        </authorList>
    </citation>
    <scope>NUCLEOTIDE SEQUENCE</scope>
    <source>
        <strain evidence="9">CGMCC 1.12997</strain>
    </source>
</reference>
<evidence type="ECO:0000313" key="9">
    <source>
        <dbReference type="EMBL" id="GGG84195.1"/>
    </source>
</evidence>
<dbReference type="AlphaFoldDB" id="A0A917M7K1"/>
<evidence type="ECO:0000313" key="10">
    <source>
        <dbReference type="Proteomes" id="UP000647241"/>
    </source>
</evidence>
<keyword evidence="4" id="KW-0378">Hydrolase</keyword>
<dbReference type="Gene3D" id="3.20.20.80">
    <property type="entry name" value="Glycosidases"/>
    <property type="match status" value="1"/>
</dbReference>
<evidence type="ECO:0000259" key="7">
    <source>
        <dbReference type="Pfam" id="PF00728"/>
    </source>
</evidence>
<proteinExistence type="inferred from homology"/>
<dbReference type="PROSITE" id="PS51318">
    <property type="entry name" value="TAT"/>
    <property type="match status" value="1"/>
</dbReference>
<dbReference type="GO" id="GO:0005975">
    <property type="term" value="P:carbohydrate metabolic process"/>
    <property type="evidence" value="ECO:0007669"/>
    <property type="project" value="InterPro"/>
</dbReference>
<dbReference type="InterPro" id="IPR017853">
    <property type="entry name" value="GH"/>
</dbReference>
<feature type="domain" description="Glycoside hydrolase family 20 catalytic" evidence="7">
    <location>
        <begin position="223"/>
        <end position="522"/>
    </location>
</feature>
<comment type="caution">
    <text evidence="9">The sequence shown here is derived from an EMBL/GenBank/DDBJ whole genome shotgun (WGS) entry which is preliminary data.</text>
</comment>
<dbReference type="InterPro" id="IPR015883">
    <property type="entry name" value="Glyco_hydro_20_cat"/>
</dbReference>
<feature type="domain" description="Beta-hexosaminidase bacterial type N-terminal" evidence="8">
    <location>
        <begin position="56"/>
        <end position="200"/>
    </location>
</feature>
<dbReference type="Gene3D" id="3.30.379.10">
    <property type="entry name" value="Chitobiase/beta-hexosaminidase domain 2-like"/>
    <property type="match status" value="1"/>
</dbReference>
<dbReference type="RefSeq" id="WP_263369149.1">
    <property type="nucleotide sequence ID" value="NZ_JAGSYJ010000003.1"/>
</dbReference>
<dbReference type="GO" id="GO:0004563">
    <property type="term" value="F:beta-N-acetylhexosaminidase activity"/>
    <property type="evidence" value="ECO:0007669"/>
    <property type="project" value="UniProtKB-EC"/>
</dbReference>
<evidence type="ECO:0000256" key="4">
    <source>
        <dbReference type="ARBA" id="ARBA00022801"/>
    </source>
</evidence>
<evidence type="ECO:0000256" key="3">
    <source>
        <dbReference type="ARBA" id="ARBA00012663"/>
    </source>
</evidence>
<dbReference type="PANTHER" id="PTHR22600">
    <property type="entry name" value="BETA-HEXOSAMINIDASE"/>
    <property type="match status" value="1"/>
</dbReference>
<keyword evidence="10" id="KW-1185">Reference proteome</keyword>
<dbReference type="InterPro" id="IPR029018">
    <property type="entry name" value="Hex-like_dom2"/>
</dbReference>
<dbReference type="PRINTS" id="PR00738">
    <property type="entry name" value="GLHYDRLASE20"/>
</dbReference>